<dbReference type="OrthoDB" id="43195at2"/>
<keyword evidence="6" id="KW-1185">Reference proteome</keyword>
<evidence type="ECO:0000256" key="3">
    <source>
        <dbReference type="ARBA" id="ARBA00023163"/>
    </source>
</evidence>
<evidence type="ECO:0000256" key="2">
    <source>
        <dbReference type="ARBA" id="ARBA00023125"/>
    </source>
</evidence>
<sequence length="337" mass="37869">MVTLSDIAKKANVSVTTVSRVVNFNDTTVCSEEMQKLIWSLVGSMGYKAKKKAAGTKQEPQGSRSYAIAYVLGLSSYAMQQSYGYQIIKGIESETIRRGIDISFTCLNLSLYTPEALGERLEAAGVEAVIWVAGTEEQYFEVMNRLGIMITIAGIEPGFYPEYADYVGIDFYTETLHWMKTRLVNRFERVGYIGPKQYARYEAFSDAHAVLGKTLREEHVIQLDEWEMEDSKAVMLDYLTRTERLPDAIFAASDAIALGAMVVLKGRGIRIPEDIRIMGFDNSEMASYFVPDLTTIEVPTFKIGVMAVQAALSKLNGERDFAVRFFFPTQFIERQSL</sequence>
<name>A0A7X4YJA1_9BACL</name>
<dbReference type="Pfam" id="PF00356">
    <property type="entry name" value="LacI"/>
    <property type="match status" value="1"/>
</dbReference>
<dbReference type="SMART" id="SM00354">
    <property type="entry name" value="HTH_LACI"/>
    <property type="match status" value="1"/>
</dbReference>
<dbReference type="Proteomes" id="UP000558113">
    <property type="component" value="Unassembled WGS sequence"/>
</dbReference>
<dbReference type="GO" id="GO:0000976">
    <property type="term" value="F:transcription cis-regulatory region binding"/>
    <property type="evidence" value="ECO:0007669"/>
    <property type="project" value="TreeGrafter"/>
</dbReference>
<dbReference type="RefSeq" id="WP_161693223.1">
    <property type="nucleotide sequence ID" value="NZ_JAAAMU010000001.1"/>
</dbReference>
<dbReference type="SUPFAM" id="SSF53822">
    <property type="entry name" value="Periplasmic binding protein-like I"/>
    <property type="match status" value="1"/>
</dbReference>
<dbReference type="PROSITE" id="PS00356">
    <property type="entry name" value="HTH_LACI_1"/>
    <property type="match status" value="1"/>
</dbReference>
<dbReference type="InterPro" id="IPR000843">
    <property type="entry name" value="HTH_LacI"/>
</dbReference>
<dbReference type="PANTHER" id="PTHR30146:SF149">
    <property type="entry name" value="HTH-TYPE TRANSCRIPTIONAL REGULATOR EBGR"/>
    <property type="match status" value="1"/>
</dbReference>
<evidence type="ECO:0000313" key="5">
    <source>
        <dbReference type="EMBL" id="NBC67432.1"/>
    </source>
</evidence>
<keyword evidence="3" id="KW-0804">Transcription</keyword>
<proteinExistence type="predicted"/>
<dbReference type="EMBL" id="JAAAMU010000001">
    <property type="protein sequence ID" value="NBC67432.1"/>
    <property type="molecule type" value="Genomic_DNA"/>
</dbReference>
<dbReference type="PROSITE" id="PS50932">
    <property type="entry name" value="HTH_LACI_2"/>
    <property type="match status" value="1"/>
</dbReference>
<keyword evidence="2" id="KW-0238">DNA-binding</keyword>
<keyword evidence="1" id="KW-0805">Transcription regulation</keyword>
<dbReference type="PRINTS" id="PR00036">
    <property type="entry name" value="HTHLACI"/>
</dbReference>
<accession>A0A7X4YJA1</accession>
<evidence type="ECO:0000256" key="1">
    <source>
        <dbReference type="ARBA" id="ARBA00023015"/>
    </source>
</evidence>
<dbReference type="PANTHER" id="PTHR30146">
    <property type="entry name" value="LACI-RELATED TRANSCRIPTIONAL REPRESSOR"/>
    <property type="match status" value="1"/>
</dbReference>
<dbReference type="AlphaFoldDB" id="A0A7X4YJA1"/>
<dbReference type="Pfam" id="PF13377">
    <property type="entry name" value="Peripla_BP_3"/>
    <property type="match status" value="1"/>
</dbReference>
<dbReference type="Gene3D" id="3.40.50.2300">
    <property type="match status" value="2"/>
</dbReference>
<evidence type="ECO:0000313" key="6">
    <source>
        <dbReference type="Proteomes" id="UP000558113"/>
    </source>
</evidence>
<dbReference type="InterPro" id="IPR010982">
    <property type="entry name" value="Lambda_DNA-bd_dom_sf"/>
</dbReference>
<dbReference type="InterPro" id="IPR028082">
    <property type="entry name" value="Peripla_BP_I"/>
</dbReference>
<dbReference type="SUPFAM" id="SSF47413">
    <property type="entry name" value="lambda repressor-like DNA-binding domains"/>
    <property type="match status" value="1"/>
</dbReference>
<dbReference type="GO" id="GO:0003700">
    <property type="term" value="F:DNA-binding transcription factor activity"/>
    <property type="evidence" value="ECO:0007669"/>
    <property type="project" value="TreeGrafter"/>
</dbReference>
<dbReference type="InterPro" id="IPR046335">
    <property type="entry name" value="LacI/GalR-like_sensor"/>
</dbReference>
<dbReference type="Gene3D" id="1.10.260.40">
    <property type="entry name" value="lambda repressor-like DNA-binding domains"/>
    <property type="match status" value="1"/>
</dbReference>
<protein>
    <submittedName>
        <fullName evidence="5">Substrate-binding domain-containing protein</fullName>
    </submittedName>
</protein>
<reference evidence="5 6" key="1">
    <citation type="submission" date="2020-01" db="EMBL/GenBank/DDBJ databases">
        <title>Paenibacillus soybeanensis sp. nov. isolated from the nodules of soybean (Glycine max(L.) Merr).</title>
        <authorList>
            <person name="Wang H."/>
        </authorList>
    </citation>
    <scope>NUCLEOTIDE SEQUENCE [LARGE SCALE GENOMIC DNA]</scope>
    <source>
        <strain evidence="5 6">DSM 23054</strain>
    </source>
</reference>
<organism evidence="5 6">
    <name type="scientific">Paenibacillus sacheonensis</name>
    <dbReference type="NCBI Taxonomy" id="742054"/>
    <lineage>
        <taxon>Bacteria</taxon>
        <taxon>Bacillati</taxon>
        <taxon>Bacillota</taxon>
        <taxon>Bacilli</taxon>
        <taxon>Bacillales</taxon>
        <taxon>Paenibacillaceae</taxon>
        <taxon>Paenibacillus</taxon>
    </lineage>
</organism>
<evidence type="ECO:0000259" key="4">
    <source>
        <dbReference type="PROSITE" id="PS50932"/>
    </source>
</evidence>
<gene>
    <name evidence="5" type="ORF">GT003_00300</name>
</gene>
<comment type="caution">
    <text evidence="5">The sequence shown here is derived from an EMBL/GenBank/DDBJ whole genome shotgun (WGS) entry which is preliminary data.</text>
</comment>
<feature type="domain" description="HTH lacI-type" evidence="4">
    <location>
        <begin position="2"/>
        <end position="58"/>
    </location>
</feature>